<feature type="transmembrane region" description="Helical" evidence="1">
    <location>
        <begin position="12"/>
        <end position="39"/>
    </location>
</feature>
<feature type="transmembrane region" description="Helical" evidence="1">
    <location>
        <begin position="137"/>
        <end position="154"/>
    </location>
</feature>
<feature type="transmembrane region" description="Helical" evidence="1">
    <location>
        <begin position="219"/>
        <end position="236"/>
    </location>
</feature>
<dbReference type="EMBL" id="FNCK01000001">
    <property type="protein sequence ID" value="SDF84618.1"/>
    <property type="molecule type" value="Genomic_DNA"/>
</dbReference>
<dbReference type="InterPro" id="IPR008875">
    <property type="entry name" value="TraX"/>
</dbReference>
<dbReference type="OrthoDB" id="9781069at2"/>
<dbReference type="Proteomes" id="UP000199708">
    <property type="component" value="Unassembled WGS sequence"/>
</dbReference>
<protein>
    <submittedName>
        <fullName evidence="2">TraX protein</fullName>
    </submittedName>
</protein>
<reference evidence="2 3" key="1">
    <citation type="submission" date="2016-10" db="EMBL/GenBank/DDBJ databases">
        <authorList>
            <person name="de Groot N.N."/>
        </authorList>
    </citation>
    <scope>NUCLEOTIDE SEQUENCE [LARGE SCALE GENOMIC DNA]</scope>
    <source>
        <strain evidence="2 3">ATCC BAA-466</strain>
    </source>
</reference>
<dbReference type="Pfam" id="PF05857">
    <property type="entry name" value="TraX"/>
    <property type="match status" value="1"/>
</dbReference>
<keyword evidence="3" id="KW-1185">Reference proteome</keyword>
<proteinExistence type="predicted"/>
<feature type="transmembrane region" description="Helical" evidence="1">
    <location>
        <begin position="189"/>
        <end position="207"/>
    </location>
</feature>
<evidence type="ECO:0000313" key="2">
    <source>
        <dbReference type="EMBL" id="SDF84618.1"/>
    </source>
</evidence>
<keyword evidence="1" id="KW-0472">Membrane</keyword>
<evidence type="ECO:0000313" key="3">
    <source>
        <dbReference type="Proteomes" id="UP000199708"/>
    </source>
</evidence>
<feature type="transmembrane region" description="Helical" evidence="1">
    <location>
        <begin position="160"/>
        <end position="177"/>
    </location>
</feature>
<gene>
    <name evidence="2" type="ORF">SAMN05421791_101224</name>
</gene>
<dbReference type="AlphaFoldDB" id="A0A1G7PEG5"/>
<accession>A0A1G7PEG5</accession>
<keyword evidence="1" id="KW-1133">Transmembrane helix</keyword>
<evidence type="ECO:0000256" key="1">
    <source>
        <dbReference type="SAM" id="Phobius"/>
    </source>
</evidence>
<name>A0A1G7PEG5_9LACT</name>
<dbReference type="RefSeq" id="WP_090288927.1">
    <property type="nucleotide sequence ID" value="NZ_FNCK01000001.1"/>
</dbReference>
<sequence length="237" mass="28122">MKRPKPFLNAGHLKWLALIFMIIDHTAVIFLANGLFLHLNDYSYDFLDQMYSYFLIMRNLGRLAFPIYLYLLLEGYHHTKDLKKYFMRLGILALVSEIPFDLAFSNQWLDWQHQNIFVELMIALMLFAWLDHFKERWFMRLIGIGLAFGLAYITLADYDIFGILAAVILYFAYGKRVRESIAILPAFAFEYYMPTVFLSSLFIYFYNGERGKVNQAFHYWAYPGHLLLLYGIKVFIF</sequence>
<feature type="transmembrane region" description="Helical" evidence="1">
    <location>
        <begin position="111"/>
        <end position="130"/>
    </location>
</feature>
<keyword evidence="1" id="KW-0812">Transmembrane</keyword>
<feature type="transmembrane region" description="Helical" evidence="1">
    <location>
        <begin position="51"/>
        <end position="73"/>
    </location>
</feature>
<organism evidence="2 3">
    <name type="scientific">Facklamia miroungae</name>
    <dbReference type="NCBI Taxonomy" id="120956"/>
    <lineage>
        <taxon>Bacteria</taxon>
        <taxon>Bacillati</taxon>
        <taxon>Bacillota</taxon>
        <taxon>Bacilli</taxon>
        <taxon>Lactobacillales</taxon>
        <taxon>Aerococcaceae</taxon>
        <taxon>Facklamia</taxon>
    </lineage>
</organism>
<dbReference type="STRING" id="120956.SAMN05421791_101224"/>